<dbReference type="RefSeq" id="WP_037463087.1">
    <property type="nucleotide sequence ID" value="NZ_BCZD01000017.1"/>
</dbReference>
<evidence type="ECO:0000313" key="2">
    <source>
        <dbReference type="Proteomes" id="UP000024284"/>
    </source>
</evidence>
<dbReference type="eggNOG" id="ENOG5031CSP">
    <property type="taxonomic scope" value="Bacteria"/>
</dbReference>
<comment type="caution">
    <text evidence="1">The sequence shown here is derived from an EMBL/GenBank/DDBJ whole genome shotgun (WGS) entry which is preliminary data.</text>
</comment>
<dbReference type="STRING" id="76947.GCA_002080435_00486"/>
<dbReference type="OrthoDB" id="7475031at2"/>
<proteinExistence type="predicted"/>
<dbReference type="PATRIC" id="fig|1219045.3.peg.1002"/>
<dbReference type="AlphaFoldDB" id="A0A086PCV6"/>
<sequence length="107" mass="11904">MKAVEQYRQAEARAEEKKAQFMSSAHAAKARIAPARLKQDMKDKMVDGFSNGRAYVTKKAQEQPAAVGAAAAALTIYLFRRPLSALFKRTYVRITNRNPDKAETNDG</sequence>
<dbReference type="Proteomes" id="UP000024284">
    <property type="component" value="Unassembled WGS sequence"/>
</dbReference>
<reference evidence="1" key="1">
    <citation type="submission" date="2014-08" db="EMBL/GenBank/DDBJ databases">
        <title>Draft genome sequences of Sphingobium herbicidovorans.</title>
        <authorList>
            <person name="Gan H.M."/>
            <person name="Gan H.Y."/>
            <person name="Savka M.A."/>
        </authorList>
    </citation>
    <scope>NUCLEOTIDE SEQUENCE [LARGE SCALE GENOMIC DNA]</scope>
    <source>
        <strain evidence="1">NBRC 16415</strain>
    </source>
</reference>
<protein>
    <submittedName>
        <fullName evidence="1">Uncharacterized protein</fullName>
    </submittedName>
</protein>
<accession>A0A086PCV6</accession>
<gene>
    <name evidence="1" type="ORF">BV98_000983</name>
</gene>
<name>A0A086PCV6_SPHHM</name>
<organism evidence="1 2">
    <name type="scientific">Sphingobium herbicidovorans (strain ATCC 700291 / DSM 11019 / CCUG 56400 / KCTC 2939 / LMG 18315 / NBRC 16415 / MH)</name>
    <name type="common">Sphingomonas herbicidovorans</name>
    <dbReference type="NCBI Taxonomy" id="1219045"/>
    <lineage>
        <taxon>Bacteria</taxon>
        <taxon>Pseudomonadati</taxon>
        <taxon>Pseudomonadota</taxon>
        <taxon>Alphaproteobacteria</taxon>
        <taxon>Sphingomonadales</taxon>
        <taxon>Sphingomonadaceae</taxon>
        <taxon>Sphingobium</taxon>
    </lineage>
</organism>
<evidence type="ECO:0000313" key="1">
    <source>
        <dbReference type="EMBL" id="KFG91224.1"/>
    </source>
</evidence>
<keyword evidence="2" id="KW-1185">Reference proteome</keyword>
<dbReference type="EMBL" id="JFZA02000005">
    <property type="protein sequence ID" value="KFG91224.1"/>
    <property type="molecule type" value="Genomic_DNA"/>
</dbReference>